<accession>T1H0L0</accession>
<reference evidence="1" key="2">
    <citation type="submission" date="2015-06" db="UniProtKB">
        <authorList>
            <consortium name="EnsemblMetazoa"/>
        </authorList>
    </citation>
    <scope>IDENTIFICATION</scope>
</reference>
<evidence type="ECO:0000313" key="2">
    <source>
        <dbReference type="Proteomes" id="UP000015102"/>
    </source>
</evidence>
<dbReference type="EMBL" id="CAQQ02151437">
    <property type="status" value="NOT_ANNOTATED_CDS"/>
    <property type="molecule type" value="Genomic_DNA"/>
</dbReference>
<organism evidence="1 2">
    <name type="scientific">Megaselia scalaris</name>
    <name type="common">Humpbacked fly</name>
    <name type="synonym">Phora scalaris</name>
    <dbReference type="NCBI Taxonomy" id="36166"/>
    <lineage>
        <taxon>Eukaryota</taxon>
        <taxon>Metazoa</taxon>
        <taxon>Ecdysozoa</taxon>
        <taxon>Arthropoda</taxon>
        <taxon>Hexapoda</taxon>
        <taxon>Insecta</taxon>
        <taxon>Pterygota</taxon>
        <taxon>Neoptera</taxon>
        <taxon>Endopterygota</taxon>
        <taxon>Diptera</taxon>
        <taxon>Brachycera</taxon>
        <taxon>Muscomorpha</taxon>
        <taxon>Platypezoidea</taxon>
        <taxon>Phoridae</taxon>
        <taxon>Megaseliini</taxon>
        <taxon>Megaselia</taxon>
    </lineage>
</organism>
<name>T1H0L0_MEGSC</name>
<sequence>MVHHYKMVSGSLFRVDLFELKVMFEFASI</sequence>
<dbReference type="HOGENOM" id="CLU_3410963_0_0_1"/>
<evidence type="ECO:0000313" key="1">
    <source>
        <dbReference type="EnsemblMetazoa" id="MESCA009690-PA"/>
    </source>
</evidence>
<reference evidence="2" key="1">
    <citation type="submission" date="2013-02" db="EMBL/GenBank/DDBJ databases">
        <authorList>
            <person name="Hughes D."/>
        </authorList>
    </citation>
    <scope>NUCLEOTIDE SEQUENCE</scope>
    <source>
        <strain>Durham</strain>
        <strain evidence="2">NC isolate 2 -- Noor lab</strain>
    </source>
</reference>
<keyword evidence="2" id="KW-1185">Reference proteome</keyword>
<dbReference type="EnsemblMetazoa" id="MESCA009690-RA">
    <property type="protein sequence ID" value="MESCA009690-PA"/>
    <property type="gene ID" value="MESCA009690"/>
</dbReference>
<proteinExistence type="predicted"/>
<dbReference type="Proteomes" id="UP000015102">
    <property type="component" value="Unassembled WGS sequence"/>
</dbReference>
<dbReference type="EMBL" id="CAQQ02151438">
    <property type="status" value="NOT_ANNOTATED_CDS"/>
    <property type="molecule type" value="Genomic_DNA"/>
</dbReference>
<protein>
    <submittedName>
        <fullName evidence="1">Uncharacterized protein</fullName>
    </submittedName>
</protein>
<dbReference type="AlphaFoldDB" id="T1H0L0"/>